<protein>
    <recommendedName>
        <fullName evidence="3">Peptidase S74 domain-containing protein</fullName>
    </recommendedName>
</protein>
<keyword evidence="1" id="KW-0175">Coiled coil</keyword>
<evidence type="ECO:0000256" key="2">
    <source>
        <dbReference type="SAM" id="MobiDB-lite"/>
    </source>
</evidence>
<feature type="region of interest" description="Disordered" evidence="2">
    <location>
        <begin position="1"/>
        <end position="28"/>
    </location>
</feature>
<organism evidence="4 5">
    <name type="scientific">Pandoraea pneumonica</name>
    <dbReference type="NCBI Taxonomy" id="2508299"/>
    <lineage>
        <taxon>Bacteria</taxon>
        <taxon>Pseudomonadati</taxon>
        <taxon>Pseudomonadota</taxon>
        <taxon>Betaproteobacteria</taxon>
        <taxon>Burkholderiales</taxon>
        <taxon>Burkholderiaceae</taxon>
        <taxon>Pandoraea</taxon>
    </lineage>
</organism>
<keyword evidence="5" id="KW-1185">Reference proteome</keyword>
<sequence length="277" mass="29199">MAFDPIRLGSLPDGAGGDDARTGFSRTNNNFQETQRQLDAKMSSETAEAALAQKMPKNPGGSSSNFVMGDGTVGNAVKGYVQVKNDNWPAFEWHIPSVVARICFLSVDGSLSWVGSNGGGTANGGILMGLSSVGGLSILGTLTQGSDYRLKENVADLDPDDVLGRLLRLHLFEYDALLDPDHSRGPGVFAHELQEQFPHLVTGTKDAMRAADPAGGTDEMVPDYQRVNYSGLTVYLAAGVQAVVRRLKEAETRITDLTAAVDALSAAVNGTPSGDAS</sequence>
<reference evidence="4 5" key="1">
    <citation type="submission" date="2019-08" db="EMBL/GenBank/DDBJ databases">
        <authorList>
            <person name="Peeters C."/>
        </authorList>
    </citation>
    <scope>NUCLEOTIDE SEQUENCE [LARGE SCALE GENOMIC DNA]</scope>
    <source>
        <strain evidence="4 5">LMG 31114</strain>
    </source>
</reference>
<evidence type="ECO:0000313" key="4">
    <source>
        <dbReference type="EMBL" id="VVE28124.1"/>
    </source>
</evidence>
<dbReference type="RefSeq" id="WP_150680756.1">
    <property type="nucleotide sequence ID" value="NZ_CABPSK010000003.1"/>
</dbReference>
<accession>A0A5E4WX02</accession>
<dbReference type="Pfam" id="PF13884">
    <property type="entry name" value="Peptidase_S74"/>
    <property type="match status" value="1"/>
</dbReference>
<feature type="coiled-coil region" evidence="1">
    <location>
        <begin position="240"/>
        <end position="267"/>
    </location>
</feature>
<gene>
    <name evidence="4" type="ORF">PPN31114_03508</name>
</gene>
<evidence type="ECO:0000256" key="1">
    <source>
        <dbReference type="SAM" id="Coils"/>
    </source>
</evidence>
<dbReference type="PROSITE" id="PS51688">
    <property type="entry name" value="ICA"/>
    <property type="match status" value="1"/>
</dbReference>
<proteinExistence type="predicted"/>
<name>A0A5E4WX02_9BURK</name>
<dbReference type="AlphaFoldDB" id="A0A5E4WX02"/>
<feature type="domain" description="Peptidase S74" evidence="3">
    <location>
        <begin position="146"/>
        <end position="254"/>
    </location>
</feature>
<evidence type="ECO:0000259" key="3">
    <source>
        <dbReference type="PROSITE" id="PS51688"/>
    </source>
</evidence>
<dbReference type="InterPro" id="IPR030392">
    <property type="entry name" value="S74_ICA"/>
</dbReference>
<dbReference type="EMBL" id="CABPSK010000003">
    <property type="protein sequence ID" value="VVE28124.1"/>
    <property type="molecule type" value="Genomic_DNA"/>
</dbReference>
<evidence type="ECO:0000313" key="5">
    <source>
        <dbReference type="Proteomes" id="UP000366945"/>
    </source>
</evidence>
<dbReference type="GeneID" id="300405517"/>
<dbReference type="Proteomes" id="UP000366945">
    <property type="component" value="Unassembled WGS sequence"/>
</dbReference>
<dbReference type="OrthoDB" id="8667403at2"/>